<evidence type="ECO:0000259" key="14">
    <source>
        <dbReference type="Pfam" id="PF01529"/>
    </source>
</evidence>
<comment type="caution">
    <text evidence="15">The sequence shown here is derived from an EMBL/GenBank/DDBJ whole genome shotgun (WGS) entry which is preliminary data.</text>
</comment>
<evidence type="ECO:0000256" key="13">
    <source>
        <dbReference type="SAM" id="SignalP"/>
    </source>
</evidence>
<evidence type="ECO:0000313" key="16">
    <source>
        <dbReference type="Proteomes" id="UP000186601"/>
    </source>
</evidence>
<dbReference type="PANTHER" id="PTHR22883:SF23">
    <property type="entry name" value="PALMITOYLTRANSFERASE ZDHHC6"/>
    <property type="match status" value="1"/>
</dbReference>
<comment type="subcellular location">
    <subcellularLocation>
        <location evidence="1">Membrane</location>
        <topology evidence="1">Multi-pass membrane protein</topology>
    </subcellularLocation>
</comment>
<dbReference type="PROSITE" id="PS50216">
    <property type="entry name" value="DHHC"/>
    <property type="match status" value="1"/>
</dbReference>
<evidence type="ECO:0000256" key="9">
    <source>
        <dbReference type="ARBA" id="ARBA00038298"/>
    </source>
</evidence>
<evidence type="ECO:0000313" key="15">
    <source>
        <dbReference type="EMBL" id="PSR73043.1"/>
    </source>
</evidence>
<comment type="similarity">
    <text evidence="9">Belongs to the DHHC palmitoyltransferase family. PFA5 subfamily.</text>
</comment>
<name>A0A2R6NL10_9APHY</name>
<keyword evidence="2 11" id="KW-0808">Transferase</keyword>
<evidence type="ECO:0000256" key="11">
    <source>
        <dbReference type="RuleBase" id="RU079119"/>
    </source>
</evidence>
<feature type="transmembrane region" description="Helical" evidence="11">
    <location>
        <begin position="237"/>
        <end position="262"/>
    </location>
</feature>
<evidence type="ECO:0000256" key="12">
    <source>
        <dbReference type="SAM" id="MobiDB-lite"/>
    </source>
</evidence>
<comment type="catalytic activity">
    <reaction evidence="10 11">
        <text>L-cysteinyl-[protein] + hexadecanoyl-CoA = S-hexadecanoyl-L-cysteinyl-[protein] + CoA</text>
        <dbReference type="Rhea" id="RHEA:36683"/>
        <dbReference type="Rhea" id="RHEA-COMP:10131"/>
        <dbReference type="Rhea" id="RHEA-COMP:11032"/>
        <dbReference type="ChEBI" id="CHEBI:29950"/>
        <dbReference type="ChEBI" id="CHEBI:57287"/>
        <dbReference type="ChEBI" id="CHEBI:57379"/>
        <dbReference type="ChEBI" id="CHEBI:74151"/>
        <dbReference type="EC" id="2.3.1.225"/>
    </reaction>
</comment>
<feature type="domain" description="Palmitoyltransferase DHHC" evidence="14">
    <location>
        <begin position="153"/>
        <end position="273"/>
    </location>
</feature>
<keyword evidence="8 11" id="KW-0012">Acyltransferase</keyword>
<keyword evidence="16" id="KW-1185">Reference proteome</keyword>
<protein>
    <recommendedName>
        <fullName evidence="11">Palmitoyltransferase</fullName>
        <ecNumber evidence="11">2.3.1.225</ecNumber>
    </recommendedName>
</protein>
<evidence type="ECO:0000256" key="3">
    <source>
        <dbReference type="ARBA" id="ARBA00022692"/>
    </source>
</evidence>
<dbReference type="OrthoDB" id="1436450at2759"/>
<keyword evidence="3 11" id="KW-0812">Transmembrane</keyword>
<keyword evidence="6" id="KW-0564">Palmitate</keyword>
<evidence type="ECO:0000256" key="5">
    <source>
        <dbReference type="ARBA" id="ARBA00023136"/>
    </source>
</evidence>
<comment type="domain">
    <text evidence="11">The DHHC domain is required for palmitoyltransferase activity.</text>
</comment>
<keyword evidence="13" id="KW-0732">Signal</keyword>
<dbReference type="Proteomes" id="UP000186601">
    <property type="component" value="Unassembled WGS sequence"/>
</dbReference>
<dbReference type="EMBL" id="MLYV02001119">
    <property type="protein sequence ID" value="PSR73043.1"/>
    <property type="molecule type" value="Genomic_DNA"/>
</dbReference>
<gene>
    <name evidence="15" type="ORF">PHLCEN_2v11147</name>
</gene>
<keyword evidence="5 11" id="KW-0472">Membrane</keyword>
<dbReference type="GO" id="GO:0019706">
    <property type="term" value="F:protein-cysteine S-palmitoyltransferase activity"/>
    <property type="evidence" value="ECO:0007669"/>
    <property type="project" value="UniProtKB-EC"/>
</dbReference>
<dbReference type="InterPro" id="IPR001594">
    <property type="entry name" value="Palmitoyltrfase_DHHC"/>
</dbReference>
<dbReference type="STRING" id="98765.A0A2R6NL10"/>
<feature type="signal peptide" evidence="13">
    <location>
        <begin position="1"/>
        <end position="16"/>
    </location>
</feature>
<dbReference type="GO" id="GO:0006612">
    <property type="term" value="P:protein targeting to membrane"/>
    <property type="evidence" value="ECO:0007669"/>
    <property type="project" value="TreeGrafter"/>
</dbReference>
<feature type="non-terminal residue" evidence="15">
    <location>
        <position position="1"/>
    </location>
</feature>
<dbReference type="PANTHER" id="PTHR22883">
    <property type="entry name" value="ZINC FINGER DHHC DOMAIN CONTAINING PROTEIN"/>
    <property type="match status" value="1"/>
</dbReference>
<accession>A0A2R6NL10</accession>
<dbReference type="AlphaFoldDB" id="A0A2R6NL10"/>
<dbReference type="GO" id="GO:0016020">
    <property type="term" value="C:membrane"/>
    <property type="evidence" value="ECO:0007669"/>
    <property type="project" value="UniProtKB-SubCell"/>
</dbReference>
<evidence type="ECO:0000256" key="1">
    <source>
        <dbReference type="ARBA" id="ARBA00004141"/>
    </source>
</evidence>
<evidence type="ECO:0000256" key="6">
    <source>
        <dbReference type="ARBA" id="ARBA00023139"/>
    </source>
</evidence>
<dbReference type="GO" id="GO:0005783">
    <property type="term" value="C:endoplasmic reticulum"/>
    <property type="evidence" value="ECO:0007669"/>
    <property type="project" value="TreeGrafter"/>
</dbReference>
<sequence length="409" mass="45108">PFLVVFCILLIMMLWAYVMVITTSPGKAGQHVEPSEAPAYDNPVPRWWDAEDEIGGGPYQYAPQGTNQNGGSSGLPTKPSPARLAEKGSQQDYNAGDTDAIPPVAAARTRAEVNGNEAANVPPNQTNGNQNTSGQLPMMFSRSPPQTPVLRPEFRYCQRDGFIKPLRAHHCRACGTCILKYDHHCPWIGQCVGAHNHKFFVHFCQWAAIFCMWTFSTLVAGTVKMSKNGGAVDAQTIVIIALSALFILFTTVLLITHIRLIILNQSTVDSLKAQHMKEREKSVLARMHSWYQFGGRRSNGIKNGVISIRKETSGGWEARGKTGKLSWDLAYGDGFYRSDTPRRMVLIGLSILALTPKVDGGHGKNGLRNCGDMTLAMYQVSKRIGPPLPRLTLFADLPFLADNMHYHTL</sequence>
<evidence type="ECO:0000256" key="7">
    <source>
        <dbReference type="ARBA" id="ARBA00023288"/>
    </source>
</evidence>
<dbReference type="InterPro" id="IPR039859">
    <property type="entry name" value="PFA4/ZDH16/20/ERF2-like"/>
</dbReference>
<keyword evidence="7" id="KW-0449">Lipoprotein</keyword>
<feature type="region of interest" description="Disordered" evidence="12">
    <location>
        <begin position="27"/>
        <end position="100"/>
    </location>
</feature>
<evidence type="ECO:0000256" key="10">
    <source>
        <dbReference type="ARBA" id="ARBA00048048"/>
    </source>
</evidence>
<organism evidence="15 16">
    <name type="scientific">Hermanssonia centrifuga</name>
    <dbReference type="NCBI Taxonomy" id="98765"/>
    <lineage>
        <taxon>Eukaryota</taxon>
        <taxon>Fungi</taxon>
        <taxon>Dikarya</taxon>
        <taxon>Basidiomycota</taxon>
        <taxon>Agaricomycotina</taxon>
        <taxon>Agaricomycetes</taxon>
        <taxon>Polyporales</taxon>
        <taxon>Meruliaceae</taxon>
        <taxon>Hermanssonia</taxon>
    </lineage>
</organism>
<keyword evidence="4 11" id="KW-1133">Transmembrane helix</keyword>
<proteinExistence type="inferred from homology"/>
<feature type="chain" id="PRO_5015334152" description="Palmitoyltransferase" evidence="13">
    <location>
        <begin position="17"/>
        <end position="409"/>
    </location>
</feature>
<dbReference type="Pfam" id="PF01529">
    <property type="entry name" value="DHHC"/>
    <property type="match status" value="1"/>
</dbReference>
<dbReference type="EC" id="2.3.1.225" evidence="11"/>
<evidence type="ECO:0000256" key="2">
    <source>
        <dbReference type="ARBA" id="ARBA00022679"/>
    </source>
</evidence>
<evidence type="ECO:0000256" key="8">
    <source>
        <dbReference type="ARBA" id="ARBA00023315"/>
    </source>
</evidence>
<dbReference type="GO" id="GO:0005794">
    <property type="term" value="C:Golgi apparatus"/>
    <property type="evidence" value="ECO:0007669"/>
    <property type="project" value="TreeGrafter"/>
</dbReference>
<feature type="transmembrane region" description="Helical" evidence="11">
    <location>
        <begin position="206"/>
        <end position="225"/>
    </location>
</feature>
<evidence type="ECO:0000256" key="4">
    <source>
        <dbReference type="ARBA" id="ARBA00022989"/>
    </source>
</evidence>
<reference evidence="15 16" key="1">
    <citation type="submission" date="2018-02" db="EMBL/GenBank/DDBJ databases">
        <title>Genome sequence of the basidiomycete white-rot fungus Phlebia centrifuga.</title>
        <authorList>
            <person name="Granchi Z."/>
            <person name="Peng M."/>
            <person name="de Vries R.P."/>
            <person name="Hilden K."/>
            <person name="Makela M.R."/>
            <person name="Grigoriev I."/>
            <person name="Riley R."/>
        </authorList>
    </citation>
    <scope>NUCLEOTIDE SEQUENCE [LARGE SCALE GENOMIC DNA]</scope>
    <source>
        <strain evidence="15 16">FBCC195</strain>
    </source>
</reference>